<proteinExistence type="predicted"/>
<sequence length="141" mass="16795">MIQELMIINQAGIALFYHSFIINEKIDDEQSIAGYFDVICRFTKQSFKESLKTLELDSFIFFFYTHKSNYHLVLKCKKKLFDKKILESVSEKIIDKFIEKYKEVLQDFNGEISHFTSFSEDIVKILASKFEEFKKFLTIEQ</sequence>
<dbReference type="AlphaFoldDB" id="X1LKP0"/>
<dbReference type="EMBL" id="BARV01021056">
    <property type="protein sequence ID" value="GAI19648.1"/>
    <property type="molecule type" value="Genomic_DNA"/>
</dbReference>
<organism evidence="1">
    <name type="scientific">marine sediment metagenome</name>
    <dbReference type="NCBI Taxonomy" id="412755"/>
    <lineage>
        <taxon>unclassified sequences</taxon>
        <taxon>metagenomes</taxon>
        <taxon>ecological metagenomes</taxon>
    </lineage>
</organism>
<evidence type="ECO:0008006" key="2">
    <source>
        <dbReference type="Google" id="ProtNLM"/>
    </source>
</evidence>
<gene>
    <name evidence="1" type="ORF">S06H3_34975</name>
</gene>
<reference evidence="1" key="1">
    <citation type="journal article" date="2014" name="Front. Microbiol.">
        <title>High frequency of phylogenetically diverse reductive dehalogenase-homologous genes in deep subseafloor sedimentary metagenomes.</title>
        <authorList>
            <person name="Kawai M."/>
            <person name="Futagami T."/>
            <person name="Toyoda A."/>
            <person name="Takaki Y."/>
            <person name="Nishi S."/>
            <person name="Hori S."/>
            <person name="Arai W."/>
            <person name="Tsubouchi T."/>
            <person name="Morono Y."/>
            <person name="Uchiyama I."/>
            <person name="Ito T."/>
            <person name="Fujiyama A."/>
            <person name="Inagaki F."/>
            <person name="Takami H."/>
        </authorList>
    </citation>
    <scope>NUCLEOTIDE SEQUENCE</scope>
    <source>
        <strain evidence="1">Expedition CK06-06</strain>
    </source>
</reference>
<accession>X1LKP0</accession>
<protein>
    <recommendedName>
        <fullName evidence="2">FUZ/MON1/HPS1 first Longin domain-containing protein</fullName>
    </recommendedName>
</protein>
<evidence type="ECO:0000313" key="1">
    <source>
        <dbReference type="EMBL" id="GAI19648.1"/>
    </source>
</evidence>
<comment type="caution">
    <text evidence="1">The sequence shown here is derived from an EMBL/GenBank/DDBJ whole genome shotgun (WGS) entry which is preliminary data.</text>
</comment>
<name>X1LKP0_9ZZZZ</name>